<gene>
    <name evidence="2" type="ORF">CLV71_110352</name>
</gene>
<name>A0A4R7VDT4_9PSEU</name>
<protein>
    <submittedName>
        <fullName evidence="2">Uncharacterized protein</fullName>
    </submittedName>
</protein>
<proteinExistence type="predicted"/>
<comment type="caution">
    <text evidence="2">The sequence shown here is derived from an EMBL/GenBank/DDBJ whole genome shotgun (WGS) entry which is preliminary data.</text>
</comment>
<evidence type="ECO:0000256" key="1">
    <source>
        <dbReference type="SAM" id="MobiDB-lite"/>
    </source>
</evidence>
<accession>A0A4R7VDT4</accession>
<dbReference type="AlphaFoldDB" id="A0A4R7VDT4"/>
<feature type="compositionally biased region" description="Basic and acidic residues" evidence="1">
    <location>
        <begin position="28"/>
        <end position="41"/>
    </location>
</feature>
<reference evidence="2 3" key="1">
    <citation type="submission" date="2019-03" db="EMBL/GenBank/DDBJ databases">
        <title>Genomic Encyclopedia of Archaeal and Bacterial Type Strains, Phase II (KMG-II): from individual species to whole genera.</title>
        <authorList>
            <person name="Goeker M."/>
        </authorList>
    </citation>
    <scope>NUCLEOTIDE SEQUENCE [LARGE SCALE GENOMIC DNA]</scope>
    <source>
        <strain evidence="2 3">DSM 45499</strain>
    </source>
</reference>
<dbReference type="Proteomes" id="UP000294927">
    <property type="component" value="Unassembled WGS sequence"/>
</dbReference>
<evidence type="ECO:0000313" key="2">
    <source>
        <dbReference type="EMBL" id="TDV47168.1"/>
    </source>
</evidence>
<feature type="compositionally biased region" description="Basic and acidic residues" evidence="1">
    <location>
        <begin position="95"/>
        <end position="108"/>
    </location>
</feature>
<dbReference type="EMBL" id="SOCP01000010">
    <property type="protein sequence ID" value="TDV47168.1"/>
    <property type="molecule type" value="Genomic_DNA"/>
</dbReference>
<organism evidence="2 3">
    <name type="scientific">Actinophytocola oryzae</name>
    <dbReference type="NCBI Taxonomy" id="502181"/>
    <lineage>
        <taxon>Bacteria</taxon>
        <taxon>Bacillati</taxon>
        <taxon>Actinomycetota</taxon>
        <taxon>Actinomycetes</taxon>
        <taxon>Pseudonocardiales</taxon>
        <taxon>Pseudonocardiaceae</taxon>
    </lineage>
</organism>
<feature type="region of interest" description="Disordered" evidence="1">
    <location>
        <begin position="28"/>
        <end position="182"/>
    </location>
</feature>
<evidence type="ECO:0000313" key="3">
    <source>
        <dbReference type="Proteomes" id="UP000294927"/>
    </source>
</evidence>
<dbReference type="RefSeq" id="WP_133905652.1">
    <property type="nucleotide sequence ID" value="NZ_SOCP01000010.1"/>
</dbReference>
<feature type="compositionally biased region" description="Acidic residues" evidence="1">
    <location>
        <begin position="173"/>
        <end position="182"/>
    </location>
</feature>
<sequence>MSFRQAAARFLADVDYALTRARRAARDARAESAEFRGRTDELTAQAKTGKLRGLRRGEVAPTDSAARADAAKFRADNGLPVPELPTADDLMARLPGREPRPRPPRDDDFANPQVLFDVDKEPRQPPPPPAGSPEADDTGAPARPREDDFSQQRILMDATEGTYRPDDFAESVFDLDDPENRR</sequence>
<keyword evidence="3" id="KW-1185">Reference proteome</keyword>
<dbReference type="OrthoDB" id="3697875at2"/>